<gene>
    <name evidence="11" type="ORF">SAMN05216249_104178</name>
</gene>
<dbReference type="Proteomes" id="UP000198838">
    <property type="component" value="Unassembled WGS sequence"/>
</dbReference>
<dbReference type="PROSITE" id="PS00893">
    <property type="entry name" value="NUDIX_BOX"/>
    <property type="match status" value="1"/>
</dbReference>
<evidence type="ECO:0000256" key="5">
    <source>
        <dbReference type="ARBA" id="ARBA00022723"/>
    </source>
</evidence>
<dbReference type="InterPro" id="IPR000086">
    <property type="entry name" value="NUDIX_hydrolase_dom"/>
</dbReference>
<proteinExistence type="inferred from homology"/>
<evidence type="ECO:0000256" key="6">
    <source>
        <dbReference type="ARBA" id="ARBA00022801"/>
    </source>
</evidence>
<evidence type="ECO:0000256" key="9">
    <source>
        <dbReference type="ARBA" id="ARBA00023679"/>
    </source>
</evidence>
<dbReference type="GO" id="GO:0035529">
    <property type="term" value="F:NADH pyrophosphatase activity"/>
    <property type="evidence" value="ECO:0007669"/>
    <property type="project" value="TreeGrafter"/>
</dbReference>
<dbReference type="CDD" id="cd03429">
    <property type="entry name" value="NUDIX_NADH_pyrophosphatase_Nudt13"/>
    <property type="match status" value="1"/>
</dbReference>
<comment type="catalytic activity">
    <reaction evidence="9">
        <text>a 5'-end NAD(+)-phospho-ribonucleoside in mRNA + H2O = a 5'-end phospho-adenosine-phospho-ribonucleoside in mRNA + beta-nicotinamide D-ribonucleotide + 2 H(+)</text>
        <dbReference type="Rhea" id="RHEA:60876"/>
        <dbReference type="Rhea" id="RHEA-COMP:15698"/>
        <dbReference type="Rhea" id="RHEA-COMP:15719"/>
        <dbReference type="ChEBI" id="CHEBI:14649"/>
        <dbReference type="ChEBI" id="CHEBI:15377"/>
        <dbReference type="ChEBI" id="CHEBI:15378"/>
        <dbReference type="ChEBI" id="CHEBI:144029"/>
        <dbReference type="ChEBI" id="CHEBI:144051"/>
    </reaction>
    <physiologicalReaction direction="left-to-right" evidence="9">
        <dbReference type="Rhea" id="RHEA:60877"/>
    </physiologicalReaction>
</comment>
<evidence type="ECO:0000256" key="4">
    <source>
        <dbReference type="ARBA" id="ARBA00012381"/>
    </source>
</evidence>
<evidence type="ECO:0000256" key="2">
    <source>
        <dbReference type="ARBA" id="ARBA00001947"/>
    </source>
</evidence>
<dbReference type="InterPro" id="IPR020084">
    <property type="entry name" value="NUDIX_hydrolase_CS"/>
</dbReference>
<protein>
    <recommendedName>
        <fullName evidence="4">NAD(+) diphosphatase</fullName>
        <ecNumber evidence="4">3.6.1.22</ecNumber>
    </recommendedName>
</protein>
<keyword evidence="8" id="KW-0520">NAD</keyword>
<dbReference type="PANTHER" id="PTHR42904:SF6">
    <property type="entry name" value="NAD-CAPPED RNA HYDROLASE NUDT12"/>
    <property type="match status" value="1"/>
</dbReference>
<keyword evidence="5" id="KW-0479">Metal-binding</keyword>
<dbReference type="GO" id="GO:0046872">
    <property type="term" value="F:metal ion binding"/>
    <property type="evidence" value="ECO:0007669"/>
    <property type="project" value="UniProtKB-KW"/>
</dbReference>
<dbReference type="GO" id="GO:0005829">
    <property type="term" value="C:cytosol"/>
    <property type="evidence" value="ECO:0007669"/>
    <property type="project" value="TreeGrafter"/>
</dbReference>
<dbReference type="STRING" id="1120918.SAMN05216249_104178"/>
<evidence type="ECO:0000313" key="12">
    <source>
        <dbReference type="Proteomes" id="UP000198838"/>
    </source>
</evidence>
<comment type="cofactor">
    <cofactor evidence="2">
        <name>Zn(2+)</name>
        <dbReference type="ChEBI" id="CHEBI:29105"/>
    </cofactor>
</comment>
<dbReference type="InterPro" id="IPR050241">
    <property type="entry name" value="NAD-cap_RNA_hydrolase_NudC"/>
</dbReference>
<dbReference type="InterPro" id="IPR049734">
    <property type="entry name" value="NudC-like_C"/>
</dbReference>
<evidence type="ECO:0000259" key="10">
    <source>
        <dbReference type="PROSITE" id="PS51462"/>
    </source>
</evidence>
<dbReference type="EC" id="3.6.1.22" evidence="4"/>
<dbReference type="GO" id="GO:0006742">
    <property type="term" value="P:NADP+ catabolic process"/>
    <property type="evidence" value="ECO:0007669"/>
    <property type="project" value="TreeGrafter"/>
</dbReference>
<keyword evidence="7" id="KW-0460">Magnesium</keyword>
<comment type="similarity">
    <text evidence="3">Belongs to the Nudix hydrolase family. NudC subfamily.</text>
</comment>
<name>A0A1I0WND1_9FIRM</name>
<evidence type="ECO:0000256" key="8">
    <source>
        <dbReference type="ARBA" id="ARBA00023027"/>
    </source>
</evidence>
<dbReference type="Gene3D" id="3.90.79.10">
    <property type="entry name" value="Nucleoside Triphosphate Pyrophosphohydrolase"/>
    <property type="match status" value="1"/>
</dbReference>
<dbReference type="EMBL" id="FOJY01000004">
    <property type="protein sequence ID" value="SFA90259.1"/>
    <property type="molecule type" value="Genomic_DNA"/>
</dbReference>
<comment type="cofactor">
    <cofactor evidence="1">
        <name>Mg(2+)</name>
        <dbReference type="ChEBI" id="CHEBI:18420"/>
    </cofactor>
</comment>
<dbReference type="SUPFAM" id="SSF55811">
    <property type="entry name" value="Nudix"/>
    <property type="match status" value="1"/>
</dbReference>
<sequence>MDEKYCVKCGEKLVLKELETEGMVPFCNKCKEFRFPKYNVAVSMIVINKENNSILLIKQYGKDAFILVAGYVNKGERAEEAVLRELKEETGMRAVDLIFNQTSYFEPSNTLMCNFTVFVDDDKEMTPNKEIDFYKWFSFEEAAKNIMKGSLAQKFLNAYLDKTSLEK</sequence>
<dbReference type="PROSITE" id="PS51462">
    <property type="entry name" value="NUDIX"/>
    <property type="match status" value="1"/>
</dbReference>
<keyword evidence="12" id="KW-1185">Reference proteome</keyword>
<dbReference type="RefSeq" id="WP_092870976.1">
    <property type="nucleotide sequence ID" value="NZ_FOJY01000004.1"/>
</dbReference>
<dbReference type="PANTHER" id="PTHR42904">
    <property type="entry name" value="NUDIX HYDROLASE, NUDC SUBFAMILY"/>
    <property type="match status" value="1"/>
</dbReference>
<dbReference type="OrthoDB" id="9800077at2"/>
<reference evidence="11 12" key="1">
    <citation type="submission" date="2016-10" db="EMBL/GenBank/DDBJ databases">
        <authorList>
            <person name="de Groot N.N."/>
        </authorList>
    </citation>
    <scope>NUCLEOTIDE SEQUENCE [LARGE SCALE GENOMIC DNA]</scope>
    <source>
        <strain evidence="11 12">DSM 5522</strain>
    </source>
</reference>
<dbReference type="GO" id="GO:0019677">
    <property type="term" value="P:NAD+ catabolic process"/>
    <property type="evidence" value="ECO:0007669"/>
    <property type="project" value="TreeGrafter"/>
</dbReference>
<feature type="domain" description="Nudix hydrolase" evidence="10">
    <location>
        <begin position="37"/>
        <end position="159"/>
    </location>
</feature>
<evidence type="ECO:0000256" key="7">
    <source>
        <dbReference type="ARBA" id="ARBA00022842"/>
    </source>
</evidence>
<organism evidence="11 12">
    <name type="scientific">Acetitomaculum ruminis DSM 5522</name>
    <dbReference type="NCBI Taxonomy" id="1120918"/>
    <lineage>
        <taxon>Bacteria</taxon>
        <taxon>Bacillati</taxon>
        <taxon>Bacillota</taxon>
        <taxon>Clostridia</taxon>
        <taxon>Lachnospirales</taxon>
        <taxon>Lachnospiraceae</taxon>
        <taxon>Acetitomaculum</taxon>
    </lineage>
</organism>
<evidence type="ECO:0000313" key="11">
    <source>
        <dbReference type="EMBL" id="SFA90259.1"/>
    </source>
</evidence>
<dbReference type="InterPro" id="IPR015797">
    <property type="entry name" value="NUDIX_hydrolase-like_dom_sf"/>
</dbReference>
<dbReference type="Pfam" id="PF00293">
    <property type="entry name" value="NUDIX"/>
    <property type="match status" value="1"/>
</dbReference>
<dbReference type="AlphaFoldDB" id="A0A1I0WND1"/>
<accession>A0A1I0WND1</accession>
<evidence type="ECO:0000256" key="1">
    <source>
        <dbReference type="ARBA" id="ARBA00001946"/>
    </source>
</evidence>
<evidence type="ECO:0000256" key="3">
    <source>
        <dbReference type="ARBA" id="ARBA00009595"/>
    </source>
</evidence>
<keyword evidence="6" id="KW-0378">Hydrolase</keyword>